<evidence type="ECO:0000256" key="7">
    <source>
        <dbReference type="ARBA" id="ARBA00035140"/>
    </source>
</evidence>
<reference evidence="8" key="1">
    <citation type="submission" date="2021-01" db="UniProtKB">
        <authorList>
            <consortium name="EnsemblMetazoa"/>
        </authorList>
    </citation>
    <scope>IDENTIFICATION</scope>
</reference>
<dbReference type="InterPro" id="IPR019368">
    <property type="entry name" value="Ribosomal_mS29"/>
</dbReference>
<evidence type="ECO:0000256" key="3">
    <source>
        <dbReference type="ARBA" id="ARBA00022946"/>
    </source>
</evidence>
<dbReference type="PANTHER" id="PTHR12810:SF0">
    <property type="entry name" value="SMALL RIBOSOMAL SUBUNIT PROTEIN MS29"/>
    <property type="match status" value="1"/>
</dbReference>
<dbReference type="EnsemblMetazoa" id="CLYHEMT016076.1">
    <property type="protein sequence ID" value="CLYHEMP016076.1"/>
    <property type="gene ID" value="CLYHEMG016076"/>
</dbReference>
<organism evidence="8 9">
    <name type="scientific">Clytia hemisphaerica</name>
    <dbReference type="NCBI Taxonomy" id="252671"/>
    <lineage>
        <taxon>Eukaryota</taxon>
        <taxon>Metazoa</taxon>
        <taxon>Cnidaria</taxon>
        <taxon>Hydrozoa</taxon>
        <taxon>Hydroidolina</taxon>
        <taxon>Leptothecata</taxon>
        <taxon>Obeliida</taxon>
        <taxon>Clytiidae</taxon>
        <taxon>Clytia</taxon>
    </lineage>
</organism>
<keyword evidence="5" id="KW-0496">Mitochondrion</keyword>
<proteinExistence type="inferred from homology"/>
<accession>A0A7M5X1E5</accession>
<dbReference type="AlphaFoldDB" id="A0A7M5X1E5"/>
<dbReference type="Proteomes" id="UP000594262">
    <property type="component" value="Unplaced"/>
</dbReference>
<protein>
    <recommendedName>
        <fullName evidence="7">Small ribosomal subunit protein mS29</fullName>
    </recommendedName>
</protein>
<dbReference type="Gene3D" id="3.40.50.300">
    <property type="entry name" value="P-loop containing nucleotide triphosphate hydrolases"/>
    <property type="match status" value="1"/>
</dbReference>
<sequence length="398" mass="45598">MFGLQPVLLRASRTTCNCLAKSNHIKRKVVLRTLATPALKQNTDEENSISVLHAASDPTKHTNDDYLKFYSIDKKIIQNNLSENVPKKFKELSKALSEHTLMLRKPALKIIQQLENTDTSNKYVIYGPQGCGKSMSLLHVLHYAIQKDWVIVYIPNGFRLVDSQTATEVQPCQWRPGRFDQPKESLIWLNSFRQLNFNYLQNNSTTQEYKWGKREMTEQGRPLLELIDQGISRSLYANDAVGAILKELRINTSTNILFAVDSFNGLYERSSHKVDGKMVDAQNLSLVHHFKKLMSPSYILGDRSSYVFALSQSGQYMGTKLTDLLEQDLLLNNEALEDLGDFHHIRMENYNQREFEAIMKFYKSKNWLTRDLSDSLLNEVHFLTGGNGTSVSKYAAFI</sequence>
<dbReference type="Pfam" id="PF10236">
    <property type="entry name" value="DAP3"/>
    <property type="match status" value="1"/>
</dbReference>
<keyword evidence="9" id="KW-1185">Reference proteome</keyword>
<evidence type="ECO:0000256" key="1">
    <source>
        <dbReference type="ARBA" id="ARBA00004173"/>
    </source>
</evidence>
<dbReference type="GeneID" id="136806130"/>
<dbReference type="SUPFAM" id="SSF52540">
    <property type="entry name" value="P-loop containing nucleoside triphosphate hydrolases"/>
    <property type="match status" value="1"/>
</dbReference>
<dbReference type="OrthoDB" id="274828at2759"/>
<evidence type="ECO:0000313" key="8">
    <source>
        <dbReference type="EnsemblMetazoa" id="CLYHEMP016076.1"/>
    </source>
</evidence>
<dbReference type="InterPro" id="IPR008092">
    <property type="entry name" value="Ribosomal_mS29_met"/>
</dbReference>
<dbReference type="GO" id="GO:0005763">
    <property type="term" value="C:mitochondrial small ribosomal subunit"/>
    <property type="evidence" value="ECO:0007669"/>
    <property type="project" value="TreeGrafter"/>
</dbReference>
<evidence type="ECO:0000256" key="6">
    <source>
        <dbReference type="ARBA" id="ARBA00023274"/>
    </source>
</evidence>
<dbReference type="GO" id="GO:0006915">
    <property type="term" value="P:apoptotic process"/>
    <property type="evidence" value="ECO:0007669"/>
    <property type="project" value="InterPro"/>
</dbReference>
<comment type="subcellular location">
    <subcellularLocation>
        <location evidence="1">Mitochondrion</location>
    </subcellularLocation>
</comment>
<dbReference type="GO" id="GO:0003735">
    <property type="term" value="F:structural constituent of ribosome"/>
    <property type="evidence" value="ECO:0007669"/>
    <property type="project" value="TreeGrafter"/>
</dbReference>
<dbReference type="InterPro" id="IPR027417">
    <property type="entry name" value="P-loop_NTPase"/>
</dbReference>
<evidence type="ECO:0000256" key="5">
    <source>
        <dbReference type="ARBA" id="ARBA00023128"/>
    </source>
</evidence>
<comment type="similarity">
    <text evidence="2">Belongs to the mitochondrion-specific ribosomal protein mS29 family.</text>
</comment>
<keyword evidence="6" id="KW-0687">Ribonucleoprotein</keyword>
<dbReference type="PANTHER" id="PTHR12810">
    <property type="entry name" value="MITOCHONDRIAL 28S RIBOSOMAL PROTEIN S29"/>
    <property type="match status" value="1"/>
</dbReference>
<evidence type="ECO:0000256" key="2">
    <source>
        <dbReference type="ARBA" id="ARBA00009863"/>
    </source>
</evidence>
<keyword evidence="3" id="KW-0809">Transit peptide</keyword>
<evidence type="ECO:0000256" key="4">
    <source>
        <dbReference type="ARBA" id="ARBA00022980"/>
    </source>
</evidence>
<name>A0A7M5X1E5_9CNID</name>
<evidence type="ECO:0000313" key="9">
    <source>
        <dbReference type="Proteomes" id="UP000594262"/>
    </source>
</evidence>
<dbReference type="RefSeq" id="XP_066918798.1">
    <property type="nucleotide sequence ID" value="XM_067062697.1"/>
</dbReference>
<keyword evidence="4" id="KW-0689">Ribosomal protein</keyword>
<dbReference type="PRINTS" id="PR01716">
    <property type="entry name" value="DEATHASSOCP3"/>
</dbReference>